<dbReference type="Gene3D" id="3.60.40.10">
    <property type="entry name" value="PPM-type phosphatase domain"/>
    <property type="match status" value="1"/>
</dbReference>
<feature type="domain" description="PPM-type phosphatase" evidence="1">
    <location>
        <begin position="6"/>
        <end position="245"/>
    </location>
</feature>
<dbReference type="AlphaFoldDB" id="N6ZL97"/>
<dbReference type="Proteomes" id="UP000013047">
    <property type="component" value="Unassembled WGS sequence"/>
</dbReference>
<evidence type="ECO:0000259" key="1">
    <source>
        <dbReference type="PROSITE" id="PS51746"/>
    </source>
</evidence>
<dbReference type="CDD" id="cd00143">
    <property type="entry name" value="PP2Cc"/>
    <property type="match status" value="1"/>
</dbReference>
<dbReference type="OrthoDB" id="9801841at2"/>
<dbReference type="GO" id="GO:0004722">
    <property type="term" value="F:protein serine/threonine phosphatase activity"/>
    <property type="evidence" value="ECO:0007669"/>
    <property type="project" value="InterPro"/>
</dbReference>
<reference evidence="2 3" key="1">
    <citation type="submission" date="2012-09" db="EMBL/GenBank/DDBJ databases">
        <title>Draft Genome Sequences of 6 Strains from Genus Thauera.</title>
        <authorList>
            <person name="Liu B."/>
            <person name="Shapleigh J.P."/>
            <person name="Frostegard A.H."/>
        </authorList>
    </citation>
    <scope>NUCLEOTIDE SEQUENCE [LARGE SCALE GENOMIC DNA]</scope>
    <source>
        <strain evidence="2 3">B4P</strain>
    </source>
</reference>
<dbReference type="InterPro" id="IPR036457">
    <property type="entry name" value="PPM-type-like_dom_sf"/>
</dbReference>
<comment type="caution">
    <text evidence="2">The sequence shown here is derived from an EMBL/GenBank/DDBJ whole genome shotgun (WGS) entry which is preliminary data.</text>
</comment>
<dbReference type="Pfam" id="PF13672">
    <property type="entry name" value="PP2C_2"/>
    <property type="match status" value="1"/>
</dbReference>
<dbReference type="EMBL" id="AMXF01000281">
    <property type="protein sequence ID" value="ENO95098.1"/>
    <property type="molecule type" value="Genomic_DNA"/>
</dbReference>
<dbReference type="PROSITE" id="PS51746">
    <property type="entry name" value="PPM_2"/>
    <property type="match status" value="1"/>
</dbReference>
<dbReference type="SMART" id="SM00331">
    <property type="entry name" value="PP2C_SIG"/>
    <property type="match status" value="1"/>
</dbReference>
<name>N6ZL97_9RHOO</name>
<accession>N6ZL97</accession>
<evidence type="ECO:0000313" key="2">
    <source>
        <dbReference type="EMBL" id="ENO95098.1"/>
    </source>
</evidence>
<sequence length="262" mass="28922">MPFTAETCVAMHLGDRKEQQDRVALFGHPKRPGMMMAVLADGMGGHSGGAMAAEQVLMRARQNFEAYAPLHETPEHLLRSIIDEAHVVIKLTRFTSEQDPHSTAVVFMMQQGKAYWAHCGDSRMYHFRGTRTMSVSGDHSLVAELVRKGRLDDRAALRHPQRNVLLSCLGSDREPRIDYGREESPLAGDCFLLCSDGLWAHFTEFELASTLQEFPARAAAERLVALGRERAAGTGDNISLAVVKLVEARTDAATPTRPAIAR</sequence>
<gene>
    <name evidence="2" type="ORF">C667_20734</name>
</gene>
<dbReference type="RefSeq" id="WP_004380397.1">
    <property type="nucleotide sequence ID" value="NZ_AMXF01000281.1"/>
</dbReference>
<organism evidence="2 3">
    <name type="scientific">Thauera phenylacetica B4P</name>
    <dbReference type="NCBI Taxonomy" id="1234382"/>
    <lineage>
        <taxon>Bacteria</taxon>
        <taxon>Pseudomonadati</taxon>
        <taxon>Pseudomonadota</taxon>
        <taxon>Betaproteobacteria</taxon>
        <taxon>Rhodocyclales</taxon>
        <taxon>Zoogloeaceae</taxon>
        <taxon>Thauera</taxon>
    </lineage>
</organism>
<keyword evidence="3" id="KW-1185">Reference proteome</keyword>
<dbReference type="PANTHER" id="PTHR47992">
    <property type="entry name" value="PROTEIN PHOSPHATASE"/>
    <property type="match status" value="1"/>
</dbReference>
<evidence type="ECO:0000313" key="3">
    <source>
        <dbReference type="Proteomes" id="UP000013047"/>
    </source>
</evidence>
<dbReference type="InterPro" id="IPR001932">
    <property type="entry name" value="PPM-type_phosphatase-like_dom"/>
</dbReference>
<dbReference type="SUPFAM" id="SSF81606">
    <property type="entry name" value="PP2C-like"/>
    <property type="match status" value="1"/>
</dbReference>
<protein>
    <submittedName>
        <fullName evidence="2">Protein serine/threonine phosphatase</fullName>
    </submittedName>
</protein>
<dbReference type="SMART" id="SM00332">
    <property type="entry name" value="PP2Cc"/>
    <property type="match status" value="1"/>
</dbReference>
<dbReference type="InterPro" id="IPR015655">
    <property type="entry name" value="PP2C"/>
</dbReference>
<proteinExistence type="predicted"/>